<proteinExistence type="predicted"/>
<gene>
    <name evidence="3" type="ORF">PG993_002591</name>
</gene>
<dbReference type="EMBL" id="JAQQWK010000002">
    <property type="protein sequence ID" value="KAK8051206.1"/>
    <property type="molecule type" value="Genomic_DNA"/>
</dbReference>
<sequence length="362" mass="40005">MLLRRGGFDFHGAPPALQRVGAEPDATIIAEQHLGEAEVVDRDLSHFEAPEPVAARVISVAVAIIAASLCLTFFIQRPSRETHFGLPGRYGYLHMFLCIYEAADHFLLFLDVLSDKHIPRSNNQLSQHTLLPIKTICPSMVKAHDVSPESCSFKLKWTDGMIGFESTNLGSHEINLRLRRLAVRAFFGSALTLVSTATNLIALMVLEGEPAWLCLLTCKTDGKLAMYLRLSSTYLPITVHLVDDTLTSAICIHSAHMLGGSILDHHHRRRLAEGHGGVSGRLRPNHDHGVFPWRRRRKAIHPASQHASLDRHCASHAAISRRRKVQRGSLDITPTPLPTAYHGILSRDPSSEDKGKGPAVEK</sequence>
<reference evidence="3 4" key="1">
    <citation type="submission" date="2023-01" db="EMBL/GenBank/DDBJ databases">
        <title>Analysis of 21 Apiospora genomes using comparative genomics revels a genus with tremendous synthesis potential of carbohydrate active enzymes and secondary metabolites.</title>
        <authorList>
            <person name="Sorensen T."/>
        </authorList>
    </citation>
    <scope>NUCLEOTIDE SEQUENCE [LARGE SCALE GENOMIC DNA]</scope>
    <source>
        <strain evidence="3 4">CBS 33761</strain>
    </source>
</reference>
<keyword evidence="2" id="KW-0812">Transmembrane</keyword>
<evidence type="ECO:0000256" key="2">
    <source>
        <dbReference type="SAM" id="Phobius"/>
    </source>
</evidence>
<keyword evidence="2" id="KW-1133">Transmembrane helix</keyword>
<keyword evidence="2" id="KW-0472">Membrane</keyword>
<organism evidence="3 4">
    <name type="scientific">Apiospora rasikravindrae</name>
    <dbReference type="NCBI Taxonomy" id="990691"/>
    <lineage>
        <taxon>Eukaryota</taxon>
        <taxon>Fungi</taxon>
        <taxon>Dikarya</taxon>
        <taxon>Ascomycota</taxon>
        <taxon>Pezizomycotina</taxon>
        <taxon>Sordariomycetes</taxon>
        <taxon>Xylariomycetidae</taxon>
        <taxon>Amphisphaeriales</taxon>
        <taxon>Apiosporaceae</taxon>
        <taxon>Apiospora</taxon>
    </lineage>
</organism>
<feature type="compositionally biased region" description="Basic and acidic residues" evidence="1">
    <location>
        <begin position="349"/>
        <end position="362"/>
    </location>
</feature>
<protein>
    <submittedName>
        <fullName evidence="3">Uncharacterized protein</fullName>
    </submittedName>
</protein>
<name>A0ABR1TX31_9PEZI</name>
<feature type="transmembrane region" description="Helical" evidence="2">
    <location>
        <begin position="181"/>
        <end position="206"/>
    </location>
</feature>
<evidence type="ECO:0000313" key="3">
    <source>
        <dbReference type="EMBL" id="KAK8051206.1"/>
    </source>
</evidence>
<evidence type="ECO:0000256" key="1">
    <source>
        <dbReference type="SAM" id="MobiDB-lite"/>
    </source>
</evidence>
<evidence type="ECO:0000313" key="4">
    <source>
        <dbReference type="Proteomes" id="UP001444661"/>
    </source>
</evidence>
<comment type="caution">
    <text evidence="3">The sequence shown here is derived from an EMBL/GenBank/DDBJ whole genome shotgun (WGS) entry which is preliminary data.</text>
</comment>
<feature type="transmembrane region" description="Helical" evidence="2">
    <location>
        <begin position="53"/>
        <end position="75"/>
    </location>
</feature>
<accession>A0ABR1TX31</accession>
<feature type="region of interest" description="Disordered" evidence="1">
    <location>
        <begin position="321"/>
        <end position="362"/>
    </location>
</feature>
<dbReference type="Proteomes" id="UP001444661">
    <property type="component" value="Unassembled WGS sequence"/>
</dbReference>
<keyword evidence="4" id="KW-1185">Reference proteome</keyword>